<dbReference type="RefSeq" id="WP_245137953.1">
    <property type="nucleotide sequence ID" value="NZ_CP128477.1"/>
</dbReference>
<keyword evidence="2" id="KW-1185">Reference proteome</keyword>
<reference evidence="1 2" key="1">
    <citation type="submission" date="2022-03" db="EMBL/GenBank/DDBJ databases">
        <title>Rhizobium SSM4.3 sp. nov., isolated from Sediment (Gouqi Island).</title>
        <authorList>
            <person name="Chen G."/>
        </authorList>
    </citation>
    <scope>NUCLEOTIDE SEQUENCE [LARGE SCALE GENOMIC DNA]</scope>
    <source>
        <strain evidence="1 2">SSM4.3</strain>
        <plasmid evidence="1">unnamed</plasmid>
    </source>
</reference>
<evidence type="ECO:0000313" key="2">
    <source>
        <dbReference type="Proteomes" id="UP001522662"/>
    </source>
</evidence>
<organism evidence="1 2">
    <name type="scientific">Peteryoungia algae</name>
    <dbReference type="NCBI Taxonomy" id="2919917"/>
    <lineage>
        <taxon>Bacteria</taxon>
        <taxon>Pseudomonadati</taxon>
        <taxon>Pseudomonadota</taxon>
        <taxon>Alphaproteobacteria</taxon>
        <taxon>Hyphomicrobiales</taxon>
        <taxon>Rhizobiaceae</taxon>
        <taxon>Peteryoungia</taxon>
    </lineage>
</organism>
<accession>A0ABT0D5F6</accession>
<sequence length="267" mass="29939">MTIDNPTTTHTKVDVPPSRLLANCHIPHDGSEASSPTEAGQTAARTSAFCTSFVKFAPSVALGSLYVSQPVFHGKAIAIELSQGMIRGAIDSVTGDQRRLERICEIHALELHRAYTTLTTRYGGDCIRLDGRMVQLNAELPSFVDIHRILLLDRGQILFERPYQEQIFEEDYGHVPRLVTSIRCVEETDRLTQDWTSAMIRANVLDDAEPVRIQGFLWLPFRADRYRPSVFKEYDPARFSELEACTLSSDLVRGKVGNVVYIRGLGD</sequence>
<comment type="caution">
    <text evidence="1">The sequence shown here is derived from an EMBL/GenBank/DDBJ whole genome shotgun (WGS) entry which is preliminary data.</text>
</comment>
<gene>
    <name evidence="1" type="ORF">MKJ03_20050</name>
</gene>
<name>A0ABT0D5F6_9HYPH</name>
<dbReference type="Proteomes" id="UP001522662">
    <property type="component" value="Unassembled WGS sequence"/>
</dbReference>
<proteinExistence type="predicted"/>
<protein>
    <submittedName>
        <fullName evidence="1">Uncharacterized protein</fullName>
    </submittedName>
</protein>
<dbReference type="EMBL" id="JALAYX010000007">
    <property type="protein sequence ID" value="MCJ8240632.1"/>
    <property type="molecule type" value="Genomic_DNA"/>
</dbReference>
<geneLocation type="plasmid" evidence="1">
    <name>unnamed</name>
</geneLocation>
<keyword evidence="1" id="KW-0614">Plasmid</keyword>
<evidence type="ECO:0000313" key="1">
    <source>
        <dbReference type="EMBL" id="MCJ8240632.1"/>
    </source>
</evidence>